<organism evidence="2 3">
    <name type="scientific">Laetiporus sulphureus 93-53</name>
    <dbReference type="NCBI Taxonomy" id="1314785"/>
    <lineage>
        <taxon>Eukaryota</taxon>
        <taxon>Fungi</taxon>
        <taxon>Dikarya</taxon>
        <taxon>Basidiomycota</taxon>
        <taxon>Agaricomycotina</taxon>
        <taxon>Agaricomycetes</taxon>
        <taxon>Polyporales</taxon>
        <taxon>Laetiporus</taxon>
    </lineage>
</organism>
<dbReference type="AlphaFoldDB" id="A0A165GYU2"/>
<dbReference type="GeneID" id="63827564"/>
<evidence type="ECO:0008006" key="4">
    <source>
        <dbReference type="Google" id="ProtNLM"/>
    </source>
</evidence>
<dbReference type="RefSeq" id="XP_040768751.1">
    <property type="nucleotide sequence ID" value="XM_040910535.1"/>
</dbReference>
<dbReference type="EMBL" id="KV427608">
    <property type="protein sequence ID" value="KZT11011.1"/>
    <property type="molecule type" value="Genomic_DNA"/>
</dbReference>
<accession>A0A165GYU2</accession>
<reference evidence="2 3" key="1">
    <citation type="journal article" date="2016" name="Mol. Biol. Evol.">
        <title>Comparative Genomics of Early-Diverging Mushroom-Forming Fungi Provides Insights into the Origins of Lignocellulose Decay Capabilities.</title>
        <authorList>
            <person name="Nagy L.G."/>
            <person name="Riley R."/>
            <person name="Tritt A."/>
            <person name="Adam C."/>
            <person name="Daum C."/>
            <person name="Floudas D."/>
            <person name="Sun H."/>
            <person name="Yadav J.S."/>
            <person name="Pangilinan J."/>
            <person name="Larsson K.H."/>
            <person name="Matsuura K."/>
            <person name="Barry K."/>
            <person name="Labutti K."/>
            <person name="Kuo R."/>
            <person name="Ohm R.A."/>
            <person name="Bhattacharya S.S."/>
            <person name="Shirouzu T."/>
            <person name="Yoshinaga Y."/>
            <person name="Martin F.M."/>
            <person name="Grigoriev I.V."/>
            <person name="Hibbett D.S."/>
        </authorList>
    </citation>
    <scope>NUCLEOTIDE SEQUENCE [LARGE SCALE GENOMIC DNA]</scope>
    <source>
        <strain evidence="2 3">93-53</strain>
    </source>
</reference>
<dbReference type="SUPFAM" id="SSF52047">
    <property type="entry name" value="RNI-like"/>
    <property type="match status" value="1"/>
</dbReference>
<proteinExistence type="predicted"/>
<dbReference type="InterPro" id="IPR032675">
    <property type="entry name" value="LRR_dom_sf"/>
</dbReference>
<keyword evidence="1" id="KW-1133">Transmembrane helix</keyword>
<sequence length="630" mass="70139">MQDVSFADVSVHRLLSSTPPNRHSSLYSIPADVFSEIGSHLTTLSDILHFSLASSDVYWKLIPAVYSIVELRGPAQCEATLGMLQRCPKIARHVQKLVVCPEEQRFKRRQQLRAWDNAGTVSRLVSLAARHLDALQTFEWDGDDMLPDDRMWSSLQECCPYLRNIGTTFGCFLPRPSSHLFEFNDLASFSLFFKDGFYHSQLHIPSRESEPVFSPIRDMLVNRCPNLESLAVAGTSAEPLDILRLLTSYWPRLRSLTIGEPTSEIPAPVNPALVHPFLRFLERHPTLEGLHILSHSNIHSVDLGELDRDALPILKEYSGSLEHLRALIDRDQNGAANVNANANLPWAAQGQHAPSSSPLSITLQSVRLLEPMQLREFTPLTISRVLMDLPALTSLKITFALHSGYDSNGVFRTIISSCPQLLHLDLTCTSKPSFYLDSFSRSLSKLAKLRTLQLSIVKFHGEEPMHAGAARIALTNPRLSRFTISYIPTHTPTLPLPPPIEKGTFELACDTHGIPISLFISEWRASFWNGGSGGIIRGALVGAAIWFGMGVGNGWRANGNGWTRRWKCELRPSGHPDVMRKGMLELLFEHSPAGEEARLFALCLGLLSLALWCIVWRSSVLSLVDTGVKV</sequence>
<dbReference type="Gene3D" id="3.80.10.10">
    <property type="entry name" value="Ribonuclease Inhibitor"/>
    <property type="match status" value="1"/>
</dbReference>
<dbReference type="OrthoDB" id="2870744at2759"/>
<gene>
    <name evidence="2" type="ORF">LAESUDRAFT_734696</name>
</gene>
<keyword evidence="1" id="KW-0812">Transmembrane</keyword>
<evidence type="ECO:0000313" key="2">
    <source>
        <dbReference type="EMBL" id="KZT11011.1"/>
    </source>
</evidence>
<feature type="transmembrane region" description="Helical" evidence="1">
    <location>
        <begin position="599"/>
        <end position="616"/>
    </location>
</feature>
<keyword evidence="3" id="KW-1185">Reference proteome</keyword>
<evidence type="ECO:0000313" key="3">
    <source>
        <dbReference type="Proteomes" id="UP000076871"/>
    </source>
</evidence>
<dbReference type="InParanoid" id="A0A165GYU2"/>
<keyword evidence="1" id="KW-0472">Membrane</keyword>
<dbReference type="Proteomes" id="UP000076871">
    <property type="component" value="Unassembled WGS sequence"/>
</dbReference>
<name>A0A165GYU2_9APHY</name>
<evidence type="ECO:0000256" key="1">
    <source>
        <dbReference type="SAM" id="Phobius"/>
    </source>
</evidence>
<protein>
    <recommendedName>
        <fullName evidence="4">F-box domain-containing protein</fullName>
    </recommendedName>
</protein>
<dbReference type="STRING" id="1314785.A0A165GYU2"/>